<evidence type="ECO:0008006" key="4">
    <source>
        <dbReference type="Google" id="ProtNLM"/>
    </source>
</evidence>
<comment type="caution">
    <text evidence="2">The sequence shown here is derived from an EMBL/GenBank/DDBJ whole genome shotgun (WGS) entry which is preliminary data.</text>
</comment>
<gene>
    <name evidence="2" type="ORF">CUD01_18400</name>
</gene>
<feature type="compositionally biased region" description="Basic and acidic residues" evidence="1">
    <location>
        <begin position="154"/>
        <end position="178"/>
    </location>
</feature>
<name>A0A4Y3KCH1_CELUD</name>
<proteinExistence type="predicted"/>
<accession>A0A4Y3KCH1</accession>
<feature type="region of interest" description="Disordered" evidence="1">
    <location>
        <begin position="99"/>
        <end position="181"/>
    </location>
</feature>
<feature type="region of interest" description="Disordered" evidence="1">
    <location>
        <begin position="1"/>
        <end position="25"/>
    </location>
</feature>
<protein>
    <recommendedName>
        <fullName evidence="4">Helix-turn-helix domain-containing protein</fullName>
    </recommendedName>
</protein>
<dbReference type="SUPFAM" id="SSF46785">
    <property type="entry name" value="Winged helix' DNA-binding domain"/>
    <property type="match status" value="1"/>
</dbReference>
<keyword evidence="3" id="KW-1185">Reference proteome</keyword>
<dbReference type="Proteomes" id="UP000315842">
    <property type="component" value="Unassembled WGS sequence"/>
</dbReference>
<dbReference type="AlphaFoldDB" id="A0A4Y3KCH1"/>
<evidence type="ECO:0000313" key="2">
    <source>
        <dbReference type="EMBL" id="GEA81396.1"/>
    </source>
</evidence>
<reference evidence="2 3" key="1">
    <citation type="submission" date="2019-06" db="EMBL/GenBank/DDBJ databases">
        <title>Whole genome shotgun sequence of Cellulomonas uda NBRC 3747.</title>
        <authorList>
            <person name="Hosoyama A."/>
            <person name="Uohara A."/>
            <person name="Ohji S."/>
            <person name="Ichikawa N."/>
        </authorList>
    </citation>
    <scope>NUCLEOTIDE SEQUENCE [LARGE SCALE GENOMIC DNA]</scope>
    <source>
        <strain evidence="2 3">NBRC 3747</strain>
    </source>
</reference>
<sequence>MESPQSRPDPYPHPDLTRKAKPMASNVRSTIAKFGRISKELLRDPALSSHAKVVFAMLDEVSGYEPVSWTTLAGWMGVSRDTARRAAYELRDAGWLEIHENPGPRGQAENSFTVHGAPVRTPGAPVPTPPVHGCTPPQGAGAPQVRNETNETNETERERSLRRSRLPEQWEPTPEHRARAASTGLDVAVEATKFRLHAEAQARTAANWNSAFTTWLIRGAEFAADRPVRPSSFARKLSVERSATLDRVRAITGAQA</sequence>
<evidence type="ECO:0000313" key="3">
    <source>
        <dbReference type="Proteomes" id="UP000315842"/>
    </source>
</evidence>
<organism evidence="2 3">
    <name type="scientific">Cellulomonas uda</name>
    <dbReference type="NCBI Taxonomy" id="1714"/>
    <lineage>
        <taxon>Bacteria</taxon>
        <taxon>Bacillati</taxon>
        <taxon>Actinomycetota</taxon>
        <taxon>Actinomycetes</taxon>
        <taxon>Micrococcales</taxon>
        <taxon>Cellulomonadaceae</taxon>
        <taxon>Cellulomonas</taxon>
    </lineage>
</organism>
<dbReference type="EMBL" id="BJLP01000028">
    <property type="protein sequence ID" value="GEA81396.1"/>
    <property type="molecule type" value="Genomic_DNA"/>
</dbReference>
<evidence type="ECO:0000256" key="1">
    <source>
        <dbReference type="SAM" id="MobiDB-lite"/>
    </source>
</evidence>
<dbReference type="InterPro" id="IPR036390">
    <property type="entry name" value="WH_DNA-bd_sf"/>
</dbReference>